<dbReference type="Proteomes" id="UP001521150">
    <property type="component" value="Unassembled WGS sequence"/>
</dbReference>
<feature type="transmembrane region" description="Helical" evidence="1">
    <location>
        <begin position="36"/>
        <end position="55"/>
    </location>
</feature>
<dbReference type="EMBL" id="JAJVCN010000001">
    <property type="protein sequence ID" value="MCE7004313.1"/>
    <property type="molecule type" value="Genomic_DNA"/>
</dbReference>
<feature type="transmembrane region" description="Helical" evidence="1">
    <location>
        <begin position="127"/>
        <end position="144"/>
    </location>
</feature>
<dbReference type="PANTHER" id="PTHR40761">
    <property type="entry name" value="CONSERVED INTEGRAL MEMBRANE ALANINE VALINE AND LEUCINE RICH PROTEIN-RELATED"/>
    <property type="match status" value="1"/>
</dbReference>
<accession>A0ABS8Z8W7</accession>
<name>A0ABS8Z8W7_9PSEU</name>
<evidence type="ECO:0008006" key="4">
    <source>
        <dbReference type="Google" id="ProtNLM"/>
    </source>
</evidence>
<evidence type="ECO:0000313" key="3">
    <source>
        <dbReference type="Proteomes" id="UP001521150"/>
    </source>
</evidence>
<protein>
    <recommendedName>
        <fullName evidence="4">Integral membrane protein</fullName>
    </recommendedName>
</protein>
<evidence type="ECO:0000313" key="2">
    <source>
        <dbReference type="EMBL" id="MCE7004313.1"/>
    </source>
</evidence>
<organism evidence="2 3">
    <name type="scientific">Kibdelosporangium philippinense</name>
    <dbReference type="NCBI Taxonomy" id="211113"/>
    <lineage>
        <taxon>Bacteria</taxon>
        <taxon>Bacillati</taxon>
        <taxon>Actinomycetota</taxon>
        <taxon>Actinomycetes</taxon>
        <taxon>Pseudonocardiales</taxon>
        <taxon>Pseudonocardiaceae</taxon>
        <taxon>Kibdelosporangium</taxon>
    </lineage>
</organism>
<proteinExistence type="predicted"/>
<comment type="caution">
    <text evidence="2">The sequence shown here is derived from an EMBL/GenBank/DDBJ whole genome shotgun (WGS) entry which is preliminary data.</text>
</comment>
<feature type="transmembrane region" description="Helical" evidence="1">
    <location>
        <begin position="67"/>
        <end position="86"/>
    </location>
</feature>
<feature type="transmembrane region" description="Helical" evidence="1">
    <location>
        <begin position="6"/>
        <end position="24"/>
    </location>
</feature>
<sequence>MTDLIIAVVLCVIVAIAYAAAALIQARYAHLTVAQLARVPVLWLAIGLNVLGAALHVASLNFGPLSLIQPLGVLTLVIAVPFAAWTARRKPTRLEMTGMTYTVVGLTGLALIITTSGKADTLTSLELVLLVVGTTILVTVLALIGRRPGASTLWEAIAGGVAFSVCSALCQTIVVTAGNNGFAALFWPTTILAMVAVGTFAITATILTQRSYRNGLSAPLAVTNLVNPASATIIGVSLLGENLATTNVEIALAVICGVLAGHGVAQLARARDVAATITVPPTTPQKDAQPVP</sequence>
<feature type="transmembrane region" description="Helical" evidence="1">
    <location>
        <begin position="98"/>
        <end position="115"/>
    </location>
</feature>
<keyword evidence="1" id="KW-0812">Transmembrane</keyword>
<feature type="transmembrane region" description="Helical" evidence="1">
    <location>
        <begin position="156"/>
        <end position="178"/>
    </location>
</feature>
<keyword evidence="1" id="KW-0472">Membrane</keyword>
<dbReference type="RefSeq" id="WP_233725840.1">
    <property type="nucleotide sequence ID" value="NZ_JAJVCN010000001.1"/>
</dbReference>
<feature type="transmembrane region" description="Helical" evidence="1">
    <location>
        <begin position="184"/>
        <end position="207"/>
    </location>
</feature>
<keyword evidence="1" id="KW-1133">Transmembrane helix</keyword>
<dbReference type="PANTHER" id="PTHR40761:SF1">
    <property type="entry name" value="CONSERVED INTEGRAL MEMBRANE ALANINE VALINE AND LEUCINE RICH PROTEIN-RELATED"/>
    <property type="match status" value="1"/>
</dbReference>
<keyword evidence="3" id="KW-1185">Reference proteome</keyword>
<gene>
    <name evidence="2" type="ORF">LWC34_15925</name>
</gene>
<evidence type="ECO:0000256" key="1">
    <source>
        <dbReference type="SAM" id="Phobius"/>
    </source>
</evidence>
<reference evidence="2 3" key="1">
    <citation type="submission" date="2021-12" db="EMBL/GenBank/DDBJ databases">
        <title>Genome sequence of Kibdelosporangium philippinense ATCC 49844.</title>
        <authorList>
            <person name="Fedorov E.A."/>
            <person name="Omeragic M."/>
            <person name="Shalygina K.F."/>
            <person name="Maclea K.S."/>
        </authorList>
    </citation>
    <scope>NUCLEOTIDE SEQUENCE [LARGE SCALE GENOMIC DNA]</scope>
    <source>
        <strain evidence="2 3">ATCC 49844</strain>
    </source>
</reference>